<sequence>MLRPKTLRAGLFLGGLAWVVATGAGLLAVHSYELTPGPTVEADRIWPAGSRLRFDPGRANLVVVAHPRCPCTRASFEELSQLIDRSQVPLAIHVLFYQPRTARGRWGPEDLHRRAAAIPGVEVLQDSGGEEAARFNAETSGSVLLYDRQRRLLFAGGITAARGRTGDNLGLEAVIAHLSGSTAQATAPVFGCSLRNLSDSPEEREK</sequence>
<dbReference type="HOGENOM" id="CLU_118579_0_0_0"/>
<evidence type="ECO:0000313" key="2">
    <source>
        <dbReference type="Proteomes" id="UP000010798"/>
    </source>
</evidence>
<dbReference type="EMBL" id="CP003364">
    <property type="protein sequence ID" value="AGA25163.1"/>
    <property type="molecule type" value="Genomic_DNA"/>
</dbReference>
<proteinExistence type="predicted"/>
<dbReference type="STRING" id="886293.Sinac_0753"/>
<name>L0D8J9_SINAD</name>
<dbReference type="RefSeq" id="WP_015244343.1">
    <property type="nucleotide sequence ID" value="NC_019892.1"/>
</dbReference>
<evidence type="ECO:0000313" key="1">
    <source>
        <dbReference type="EMBL" id="AGA25163.1"/>
    </source>
</evidence>
<dbReference type="eggNOG" id="COG0526">
    <property type="taxonomic scope" value="Bacteria"/>
</dbReference>
<evidence type="ECO:0008006" key="3">
    <source>
        <dbReference type="Google" id="ProtNLM"/>
    </source>
</evidence>
<dbReference type="AlphaFoldDB" id="L0D8J9"/>
<dbReference type="OrthoDB" id="1495450at2"/>
<dbReference type="KEGG" id="saci:Sinac_0753"/>
<dbReference type="Proteomes" id="UP000010798">
    <property type="component" value="Chromosome"/>
</dbReference>
<reference evidence="1 2" key="1">
    <citation type="submission" date="2012-02" db="EMBL/GenBank/DDBJ databases">
        <title>Complete sequence of chromosome of Singulisphaera acidiphila DSM 18658.</title>
        <authorList>
            <consortium name="US DOE Joint Genome Institute (JGI-PGF)"/>
            <person name="Lucas S."/>
            <person name="Copeland A."/>
            <person name="Lapidus A."/>
            <person name="Glavina del Rio T."/>
            <person name="Dalin E."/>
            <person name="Tice H."/>
            <person name="Bruce D."/>
            <person name="Goodwin L."/>
            <person name="Pitluck S."/>
            <person name="Peters L."/>
            <person name="Ovchinnikova G."/>
            <person name="Chertkov O."/>
            <person name="Kyrpides N."/>
            <person name="Mavromatis K."/>
            <person name="Ivanova N."/>
            <person name="Brettin T."/>
            <person name="Detter J.C."/>
            <person name="Han C."/>
            <person name="Larimer F."/>
            <person name="Land M."/>
            <person name="Hauser L."/>
            <person name="Markowitz V."/>
            <person name="Cheng J.-F."/>
            <person name="Hugenholtz P."/>
            <person name="Woyke T."/>
            <person name="Wu D."/>
            <person name="Tindall B."/>
            <person name="Pomrenke H."/>
            <person name="Brambilla E."/>
            <person name="Klenk H.-P."/>
            <person name="Eisen J.A."/>
        </authorList>
    </citation>
    <scope>NUCLEOTIDE SEQUENCE [LARGE SCALE GENOMIC DNA]</scope>
    <source>
        <strain evidence="2">ATCC BAA-1392 / DSM 18658 / VKM B-2454 / MOB10</strain>
    </source>
</reference>
<protein>
    <recommendedName>
        <fullName evidence="3">RedB protein</fullName>
    </recommendedName>
</protein>
<organism evidence="1 2">
    <name type="scientific">Singulisphaera acidiphila (strain ATCC BAA-1392 / DSM 18658 / VKM B-2454 / MOB10)</name>
    <dbReference type="NCBI Taxonomy" id="886293"/>
    <lineage>
        <taxon>Bacteria</taxon>
        <taxon>Pseudomonadati</taxon>
        <taxon>Planctomycetota</taxon>
        <taxon>Planctomycetia</taxon>
        <taxon>Isosphaerales</taxon>
        <taxon>Isosphaeraceae</taxon>
        <taxon>Singulisphaera</taxon>
    </lineage>
</organism>
<dbReference type="Gene3D" id="3.40.30.10">
    <property type="entry name" value="Glutaredoxin"/>
    <property type="match status" value="1"/>
</dbReference>
<accession>L0D8J9</accession>
<keyword evidence="2" id="KW-1185">Reference proteome</keyword>
<gene>
    <name evidence="1" type="ordered locus">Sinac_0753</name>
</gene>